<dbReference type="GO" id="GO:0004674">
    <property type="term" value="F:protein serine/threonine kinase activity"/>
    <property type="evidence" value="ECO:0007669"/>
    <property type="project" value="UniProtKB-EC"/>
</dbReference>
<dbReference type="PROSITE" id="PS00108">
    <property type="entry name" value="PROTEIN_KINASE_ST"/>
    <property type="match status" value="1"/>
</dbReference>
<evidence type="ECO:0000256" key="7">
    <source>
        <dbReference type="SAM" id="MobiDB-lite"/>
    </source>
</evidence>
<dbReference type="InterPro" id="IPR008271">
    <property type="entry name" value="Ser/Thr_kinase_AS"/>
</dbReference>
<protein>
    <recommendedName>
        <fullName evidence="12">Serine/threonine-protein kinase chk2</fullName>
    </recommendedName>
</protein>
<dbReference type="InterPro" id="IPR011009">
    <property type="entry name" value="Kinase-like_dom_sf"/>
</dbReference>
<dbReference type="GO" id="GO:0005634">
    <property type="term" value="C:nucleus"/>
    <property type="evidence" value="ECO:0007669"/>
    <property type="project" value="TreeGrafter"/>
</dbReference>
<dbReference type="InterPro" id="IPR000253">
    <property type="entry name" value="FHA_dom"/>
</dbReference>
<dbReference type="Gene3D" id="1.10.510.10">
    <property type="entry name" value="Transferase(Phosphotransferase) domain 1"/>
    <property type="match status" value="1"/>
</dbReference>
<dbReference type="PANTHER" id="PTHR44167:SF30">
    <property type="entry name" value="PHOSPHORYLASE KINASE"/>
    <property type="match status" value="1"/>
</dbReference>
<evidence type="ECO:0000256" key="3">
    <source>
        <dbReference type="ARBA" id="ARBA00022840"/>
    </source>
</evidence>
<feature type="region of interest" description="Disordered" evidence="7">
    <location>
        <begin position="145"/>
        <end position="184"/>
    </location>
</feature>
<dbReference type="GO" id="GO:0044773">
    <property type="term" value="P:mitotic DNA damage checkpoint signaling"/>
    <property type="evidence" value="ECO:0007669"/>
    <property type="project" value="TreeGrafter"/>
</dbReference>
<evidence type="ECO:0000256" key="1">
    <source>
        <dbReference type="ARBA" id="ARBA00005575"/>
    </source>
</evidence>
<comment type="catalytic activity">
    <reaction evidence="4">
        <text>L-threonyl-[protein] + ATP = O-phospho-L-threonyl-[protein] + ADP + H(+)</text>
        <dbReference type="Rhea" id="RHEA:46608"/>
        <dbReference type="Rhea" id="RHEA-COMP:11060"/>
        <dbReference type="Rhea" id="RHEA-COMP:11605"/>
        <dbReference type="ChEBI" id="CHEBI:15378"/>
        <dbReference type="ChEBI" id="CHEBI:30013"/>
        <dbReference type="ChEBI" id="CHEBI:30616"/>
        <dbReference type="ChEBI" id="CHEBI:61977"/>
        <dbReference type="ChEBI" id="CHEBI:456216"/>
        <dbReference type="EC" id="2.7.11.1"/>
    </reaction>
</comment>
<dbReference type="SMART" id="SM00240">
    <property type="entry name" value="FHA"/>
    <property type="match status" value="1"/>
</dbReference>
<dbReference type="FunFam" id="3.30.200.20:FF:000841">
    <property type="entry name" value="Checkpoint kinase 2-like protein"/>
    <property type="match status" value="1"/>
</dbReference>
<name>A0AAD4CD63_ASPNN</name>
<dbReference type="Pfam" id="PF00069">
    <property type="entry name" value="Pkinase"/>
    <property type="match status" value="1"/>
</dbReference>
<dbReference type="PANTHER" id="PTHR44167">
    <property type="entry name" value="OVARIAN-SPECIFIC SERINE/THREONINE-PROTEIN KINASE LOK-RELATED"/>
    <property type="match status" value="1"/>
</dbReference>
<dbReference type="InterPro" id="IPR017441">
    <property type="entry name" value="Protein_kinase_ATP_BS"/>
</dbReference>
<dbReference type="SUPFAM" id="SSF49879">
    <property type="entry name" value="SMAD/FHA domain"/>
    <property type="match status" value="1"/>
</dbReference>
<evidence type="ECO:0000313" key="11">
    <source>
        <dbReference type="Proteomes" id="UP001194746"/>
    </source>
</evidence>
<feature type="domain" description="Protein kinase" evidence="9">
    <location>
        <begin position="275"/>
        <end position="540"/>
    </location>
</feature>
<dbReference type="Gene3D" id="2.60.200.20">
    <property type="match status" value="1"/>
</dbReference>
<keyword evidence="11" id="KW-1185">Reference proteome</keyword>
<keyword evidence="3 6" id="KW-0067">ATP-binding</keyword>
<accession>A0AAD4CD63</accession>
<evidence type="ECO:0008006" key="12">
    <source>
        <dbReference type="Google" id="ProtNLM"/>
    </source>
</evidence>
<feature type="compositionally biased region" description="Polar residues" evidence="7">
    <location>
        <begin position="35"/>
        <end position="61"/>
    </location>
</feature>
<dbReference type="PROSITE" id="PS50006">
    <property type="entry name" value="FHA_DOMAIN"/>
    <property type="match status" value="1"/>
</dbReference>
<dbReference type="FunFam" id="1.10.510.10:FF:001380">
    <property type="entry name" value="Checkpoint kinase 2-like protein"/>
    <property type="match status" value="1"/>
</dbReference>
<dbReference type="Proteomes" id="UP001194746">
    <property type="component" value="Unassembled WGS sequence"/>
</dbReference>
<dbReference type="EMBL" id="VCAU01000133">
    <property type="protein sequence ID" value="KAF9884108.1"/>
    <property type="molecule type" value="Genomic_DNA"/>
</dbReference>
<evidence type="ECO:0000256" key="5">
    <source>
        <dbReference type="ARBA" id="ARBA00048679"/>
    </source>
</evidence>
<comment type="catalytic activity">
    <reaction evidence="5">
        <text>L-seryl-[protein] + ATP = O-phospho-L-seryl-[protein] + ADP + H(+)</text>
        <dbReference type="Rhea" id="RHEA:17989"/>
        <dbReference type="Rhea" id="RHEA-COMP:9863"/>
        <dbReference type="Rhea" id="RHEA-COMP:11604"/>
        <dbReference type="ChEBI" id="CHEBI:15378"/>
        <dbReference type="ChEBI" id="CHEBI:29999"/>
        <dbReference type="ChEBI" id="CHEBI:30616"/>
        <dbReference type="ChEBI" id="CHEBI:83421"/>
        <dbReference type="ChEBI" id="CHEBI:456216"/>
        <dbReference type="EC" id="2.7.11.1"/>
    </reaction>
</comment>
<dbReference type="CDD" id="cd05117">
    <property type="entry name" value="STKc_CAMK"/>
    <property type="match status" value="1"/>
</dbReference>
<comment type="caution">
    <text evidence="10">The sequence shown here is derived from an EMBL/GenBank/DDBJ whole genome shotgun (WGS) entry which is preliminary data.</text>
</comment>
<evidence type="ECO:0000256" key="6">
    <source>
        <dbReference type="PROSITE-ProRule" id="PRU10141"/>
    </source>
</evidence>
<dbReference type="Pfam" id="PF00498">
    <property type="entry name" value="FHA"/>
    <property type="match status" value="1"/>
</dbReference>
<feature type="binding site" evidence="6">
    <location>
        <position position="304"/>
    </location>
    <ligand>
        <name>ATP</name>
        <dbReference type="ChEBI" id="CHEBI:30616"/>
    </ligand>
</feature>
<evidence type="ECO:0000313" key="10">
    <source>
        <dbReference type="EMBL" id="KAF9884108.1"/>
    </source>
</evidence>
<dbReference type="SUPFAM" id="SSF56112">
    <property type="entry name" value="Protein kinase-like (PK-like)"/>
    <property type="match status" value="1"/>
</dbReference>
<feature type="compositionally biased region" description="Polar residues" evidence="7">
    <location>
        <begin position="89"/>
        <end position="100"/>
    </location>
</feature>
<evidence type="ECO:0000256" key="2">
    <source>
        <dbReference type="ARBA" id="ARBA00022741"/>
    </source>
</evidence>
<reference evidence="10" key="2">
    <citation type="submission" date="2020-02" db="EMBL/GenBank/DDBJ databases">
        <authorList>
            <person name="Gilchrist C.L.M."/>
            <person name="Chooi Y.-H."/>
        </authorList>
    </citation>
    <scope>NUCLEOTIDE SEQUENCE</scope>
    <source>
        <strain evidence="10">MST-FP2251</strain>
    </source>
</reference>
<reference evidence="10" key="1">
    <citation type="journal article" date="2019" name="Beilstein J. Org. Chem.">
        <title>Nanangenines: drimane sesquiterpenoids as the dominant metabolite cohort of a novel Australian fungus, Aspergillus nanangensis.</title>
        <authorList>
            <person name="Lacey H.J."/>
            <person name="Gilchrist C.L.M."/>
            <person name="Crombie A."/>
            <person name="Kalaitzis J.A."/>
            <person name="Vuong D."/>
            <person name="Rutledge P.J."/>
            <person name="Turner P."/>
            <person name="Pitt J.I."/>
            <person name="Lacey E."/>
            <person name="Chooi Y.H."/>
            <person name="Piggott A.M."/>
        </authorList>
    </citation>
    <scope>NUCLEOTIDE SEQUENCE</scope>
    <source>
        <strain evidence="10">MST-FP2251</strain>
    </source>
</reference>
<dbReference type="GO" id="GO:0005524">
    <property type="term" value="F:ATP binding"/>
    <property type="evidence" value="ECO:0007669"/>
    <property type="project" value="UniProtKB-UniRule"/>
</dbReference>
<evidence type="ECO:0000259" key="8">
    <source>
        <dbReference type="PROSITE" id="PS50006"/>
    </source>
</evidence>
<dbReference type="PROSITE" id="PS50011">
    <property type="entry name" value="PROTEIN_KINASE_DOM"/>
    <property type="match status" value="1"/>
</dbReference>
<evidence type="ECO:0000259" key="9">
    <source>
        <dbReference type="PROSITE" id="PS50011"/>
    </source>
</evidence>
<sequence length="646" mass="72963">MAPRNERSSLKRSRAAAESDSQDLKKPRRSERITSQKQSQATPINQSYLPTPLTEQNSTATDLRKDVTATPPSYSQARHRTPSSDPPQLFSTPPNDTQALSQFVYPPSVFADEVEDEAAEGVWGYLIPLDDKFRDALVLRKRDGCAAKKQQKSKKNAGKGDQGQGHKDPTNKQQQGKDTSPGGYLIGRHPECDFVLNVPTVSNRHFLIFSENRKGGSVAMLEDLSSNGTFVNDAMVGRNKHRELEDGDEVTILNEARFVFRHPRTRDTNRFRQQYRILQQLGKGHFATVYLCVERATGQQYAVKMFEKRPGDSQKSQTDPLQQEIGLLMGINHPNLLCLKDTFDESDGVYLVLELAPEGELFNLIVSKQKFSENETRHIFLQLFEGLKYLHDRGVVHRDIKPENILVADKKMAVKLGDFGLAKIIGEDSFTTTLCGTPSYVAPEILQESRRRRYTKAVDIWSLGVVLYICLCGFPPFSDELYTRENPYTLAQQIKMGRFDYPSPYWDSVGDPALDLIDKMLTADVDKRITVDECLEHPWLTAKYPSITDSTDGLTGALGKLDFSKRKIERERTLLSSINDIDYSERVEGSSAPVKVFHKNKTGNRVHNRPLNEAQKPEPSSPRDFVNLGEQGDPVLFEEDPTSRYK</sequence>
<dbReference type="AlphaFoldDB" id="A0AAD4CD63"/>
<evidence type="ECO:0000256" key="4">
    <source>
        <dbReference type="ARBA" id="ARBA00047899"/>
    </source>
</evidence>
<feature type="region of interest" description="Disordered" evidence="7">
    <location>
        <begin position="1"/>
        <end position="100"/>
    </location>
</feature>
<feature type="region of interest" description="Disordered" evidence="7">
    <location>
        <begin position="600"/>
        <end position="646"/>
    </location>
</feature>
<dbReference type="InterPro" id="IPR008984">
    <property type="entry name" value="SMAD_FHA_dom_sf"/>
</dbReference>
<feature type="compositionally biased region" description="Basic and acidic residues" evidence="7">
    <location>
        <begin position="22"/>
        <end position="34"/>
    </location>
</feature>
<dbReference type="PROSITE" id="PS00107">
    <property type="entry name" value="PROTEIN_KINASE_ATP"/>
    <property type="match status" value="1"/>
</dbReference>
<dbReference type="SMART" id="SM00220">
    <property type="entry name" value="S_TKc"/>
    <property type="match status" value="1"/>
</dbReference>
<proteinExistence type="inferred from homology"/>
<comment type="similarity">
    <text evidence="1">Belongs to the protein kinase superfamily. CAMK Ser/Thr protein kinase family. CHEK2 subfamily.</text>
</comment>
<feature type="domain" description="FHA" evidence="8">
    <location>
        <begin position="184"/>
        <end position="236"/>
    </location>
</feature>
<keyword evidence="2 6" id="KW-0547">Nucleotide-binding</keyword>
<dbReference type="InterPro" id="IPR000719">
    <property type="entry name" value="Prot_kinase_dom"/>
</dbReference>
<organism evidence="10 11">
    <name type="scientific">Aspergillus nanangensis</name>
    <dbReference type="NCBI Taxonomy" id="2582783"/>
    <lineage>
        <taxon>Eukaryota</taxon>
        <taxon>Fungi</taxon>
        <taxon>Dikarya</taxon>
        <taxon>Ascomycota</taxon>
        <taxon>Pezizomycotina</taxon>
        <taxon>Eurotiomycetes</taxon>
        <taxon>Eurotiomycetidae</taxon>
        <taxon>Eurotiales</taxon>
        <taxon>Aspergillaceae</taxon>
        <taxon>Aspergillus</taxon>
        <taxon>Aspergillus subgen. Circumdati</taxon>
    </lineage>
</organism>
<gene>
    <name evidence="10" type="ORF">FE257_002280</name>
</gene>